<feature type="non-terminal residue" evidence="1">
    <location>
        <position position="1"/>
    </location>
</feature>
<comment type="caution">
    <text evidence="1">The sequence shown here is derived from an EMBL/GenBank/DDBJ whole genome shotgun (WGS) entry which is preliminary data.</text>
</comment>
<dbReference type="EMBL" id="BARV01013825">
    <property type="protein sequence ID" value="GAI26585.1"/>
    <property type="molecule type" value="Genomic_DNA"/>
</dbReference>
<protein>
    <submittedName>
        <fullName evidence="1">Uncharacterized protein</fullName>
    </submittedName>
</protein>
<gene>
    <name evidence="1" type="ORF">S06H3_24662</name>
</gene>
<evidence type="ECO:0000313" key="1">
    <source>
        <dbReference type="EMBL" id="GAI26585.1"/>
    </source>
</evidence>
<accession>X1NIG4</accession>
<sequence length="45" mass="5033">IGTIDVAVEVDGNDTYEFQYLLAKADLASINWNDLQTGIRILYSI</sequence>
<reference evidence="1" key="1">
    <citation type="journal article" date="2014" name="Front. Microbiol.">
        <title>High frequency of phylogenetically diverse reductive dehalogenase-homologous genes in deep subseafloor sedimentary metagenomes.</title>
        <authorList>
            <person name="Kawai M."/>
            <person name="Futagami T."/>
            <person name="Toyoda A."/>
            <person name="Takaki Y."/>
            <person name="Nishi S."/>
            <person name="Hori S."/>
            <person name="Arai W."/>
            <person name="Tsubouchi T."/>
            <person name="Morono Y."/>
            <person name="Uchiyama I."/>
            <person name="Ito T."/>
            <person name="Fujiyama A."/>
            <person name="Inagaki F."/>
            <person name="Takami H."/>
        </authorList>
    </citation>
    <scope>NUCLEOTIDE SEQUENCE</scope>
    <source>
        <strain evidence="1">Expedition CK06-06</strain>
    </source>
</reference>
<dbReference type="AlphaFoldDB" id="X1NIG4"/>
<name>X1NIG4_9ZZZZ</name>
<proteinExistence type="predicted"/>
<organism evidence="1">
    <name type="scientific">marine sediment metagenome</name>
    <dbReference type="NCBI Taxonomy" id="412755"/>
    <lineage>
        <taxon>unclassified sequences</taxon>
        <taxon>metagenomes</taxon>
        <taxon>ecological metagenomes</taxon>
    </lineage>
</organism>